<dbReference type="Proteomes" id="UP000069030">
    <property type="component" value="Chromosome"/>
</dbReference>
<dbReference type="AlphaFoldDB" id="A0A0S7E6P1"/>
<dbReference type="Pfam" id="PF00582">
    <property type="entry name" value="Usp"/>
    <property type="match status" value="1"/>
</dbReference>
<dbReference type="InterPro" id="IPR006016">
    <property type="entry name" value="UspA"/>
</dbReference>
<evidence type="ECO:0000313" key="3">
    <source>
        <dbReference type="Proteomes" id="UP000069030"/>
    </source>
</evidence>
<evidence type="ECO:0000256" key="1">
    <source>
        <dbReference type="ARBA" id="ARBA00008791"/>
    </source>
</evidence>
<name>A0A0S7E6P1_9FLAO</name>
<dbReference type="RefSeq" id="WP_006257477.1">
    <property type="nucleotide sequence ID" value="NZ_BCMQ01000001.1"/>
</dbReference>
<dbReference type="PANTHER" id="PTHR46268">
    <property type="entry name" value="STRESS RESPONSE PROTEIN NHAX"/>
    <property type="match status" value="1"/>
</dbReference>
<dbReference type="CDD" id="cd00293">
    <property type="entry name" value="USP-like"/>
    <property type="match status" value="1"/>
</dbReference>
<dbReference type="Gene3D" id="3.40.50.12370">
    <property type="match status" value="1"/>
</dbReference>
<protein>
    <submittedName>
        <fullName evidence="2">Universal stress protein UspA</fullName>
    </submittedName>
</protein>
<accession>A0A0S7E6P1</accession>
<dbReference type="eggNOG" id="COG0589">
    <property type="taxonomic scope" value="Bacteria"/>
</dbReference>
<dbReference type="PANTHER" id="PTHR46268:SF6">
    <property type="entry name" value="UNIVERSAL STRESS PROTEIN UP12"/>
    <property type="match status" value="1"/>
</dbReference>
<reference evidence="2 3" key="1">
    <citation type="journal article" date="2016" name="J. Zhejiang Univ. Sci. B">
        <title>Antibiotic resistance mechanisms of Myroides sp.</title>
        <authorList>
            <person name="Hu S."/>
            <person name="Yuan S."/>
            <person name="Qu H."/>
            <person name="Jiang T."/>
            <person name="Zhou Y."/>
            <person name="Wang M."/>
            <person name="Ming D."/>
        </authorList>
    </citation>
    <scope>NUCLEOTIDE SEQUENCE [LARGE SCALE GENOMIC DNA]</scope>
    <source>
        <strain evidence="2 3">PR63039</strain>
    </source>
</reference>
<gene>
    <name evidence="2" type="ORF">AS202_07600</name>
</gene>
<dbReference type="KEGG" id="mod:AS202_07600"/>
<evidence type="ECO:0000313" key="2">
    <source>
        <dbReference type="EMBL" id="ALU26016.1"/>
    </source>
</evidence>
<comment type="similarity">
    <text evidence="1">Belongs to the universal stress protein A family.</text>
</comment>
<proteinExistence type="inferred from homology"/>
<dbReference type="SUPFAM" id="SSF52402">
    <property type="entry name" value="Adenine nucleotide alpha hydrolases-like"/>
    <property type="match status" value="1"/>
</dbReference>
<dbReference type="EMBL" id="CP013690">
    <property type="protein sequence ID" value="ALU26016.1"/>
    <property type="molecule type" value="Genomic_DNA"/>
</dbReference>
<sequence length="290" mass="33008">MDKNKKLDIIVGLDLSTMDQYLLQYMQVLDQILDINKVTYVHNLKVGELPKELLKPESIVVIKEKIKNKLTQYFTEAGVSYDFEILVSVESYTEIAFMNIAKKSSYDLMVLGNKQELEGTGALADKLVRIFPSALLLVPDTFKVPITTVIDAIDFSRYTSDIMMWADRFKNNSKGQKIEHSAVHISKSYMGFYPTMTNRELEKVTKDDIKEKQEKWNKKYATYSDIDIVPAGERNISASLIAYARSKKADMLILGVKGTTGFKEIFLGSVANHLLHRNTNTCLLFVKHSK</sequence>
<organism evidence="2 3">
    <name type="scientific">Myroides odoratimimus</name>
    <dbReference type="NCBI Taxonomy" id="76832"/>
    <lineage>
        <taxon>Bacteria</taxon>
        <taxon>Pseudomonadati</taxon>
        <taxon>Bacteroidota</taxon>
        <taxon>Flavobacteriia</taxon>
        <taxon>Flavobacteriales</taxon>
        <taxon>Flavobacteriaceae</taxon>
        <taxon>Myroides</taxon>
    </lineage>
</organism>
<dbReference type="GeneID" id="66974661"/>